<keyword evidence="1" id="KW-0645">Protease</keyword>
<reference evidence="2" key="1">
    <citation type="journal article" date="2010" name="Environ. Microbiol.">
        <title>The genome of Syntrophomonas wolfei: new insights into syntrophic metabolism and biohydrogen production.</title>
        <authorList>
            <person name="Sieber J.R."/>
            <person name="Sims D.R."/>
            <person name="Han C."/>
            <person name="Kim E."/>
            <person name="Lykidis A."/>
            <person name="Lapidus A.L."/>
            <person name="McDonnald E."/>
            <person name="Rohlin L."/>
            <person name="Culley D.E."/>
            <person name="Gunsalus R."/>
            <person name="McInerney M.J."/>
        </authorList>
    </citation>
    <scope>NUCLEOTIDE SEQUENCE [LARGE SCALE GENOMIC DNA]</scope>
    <source>
        <strain evidence="2">DSM 2245B / Goettingen</strain>
    </source>
</reference>
<dbReference type="Pfam" id="PF01136">
    <property type="entry name" value="Peptidase_U32"/>
    <property type="match status" value="2"/>
</dbReference>
<dbReference type="InterPro" id="IPR051454">
    <property type="entry name" value="RNA/ubiquinone_mod_enzymes"/>
</dbReference>
<sequence length="643" mass="72061">MPGNYVELLAPAGRWDVLEQVAAAGADAVYLGGKRFNMRMLRQDYNFSDQELRDAVDFLHQQEKKIYITLNNLYYDAELNELKDYLFFLQDIAVDALIIQDMAVLDLYRELQLNLPLHASVQMGIANLQAARFLEEQGFSRAILSKNLSLEEIQEIHTGSKLALEFFAFGDLCIAHAGQCYMSSLVAGESGNRGRCLKPCRWPYRLEGAGKSEITAYYLAHNDLCLYPQLSALLAAGVTSLKIEGRMRSGEYLAHIIGIYRQALDKIMEDPEAYKINEEDYQKLTETRVRDFCSGNLFSRPGIESIGLSGEREPLFPTRAVKLKKLATNEPPEVTEGPGIALLEQQPCWRVKIGDFKSLEAMAALGVKRLILEYAADNRCPSGWRPEEIKAALSMVVGSDIEIWVETPRIVSQSELGMMEEDLRTISQLSGLSGFIVNEPGSFRLLQSLGQAIWGGHGLNTSNYRAARFWRKQGMSGVTASLELEWSRVKSLLSQVEETELLVHGPLAGIITDLCLPRAVQPAAANDVGEDCPLHCLQEDYYLQDEWGQKYRVRADGSCRNQIFYPYDLALIQRLPELLIAGLKYLRIDGQYYPAELLKQTVGLYMETAQDLQAGKWNPERVGSLLKLFPAGLGSSPLFAEKD</sequence>
<dbReference type="KEGG" id="swo:Swol_0957"/>
<evidence type="ECO:0000313" key="1">
    <source>
        <dbReference type="EMBL" id="ABI68272.1"/>
    </source>
</evidence>
<protein>
    <submittedName>
        <fullName evidence="1">Collagenase and related proteases-like protein</fullName>
    </submittedName>
</protein>
<dbReference type="AlphaFoldDB" id="Q0AYD2"/>
<dbReference type="InterPro" id="IPR001539">
    <property type="entry name" value="Peptidase_U32"/>
</dbReference>
<keyword evidence="1" id="KW-0378">Hydrolase</keyword>
<dbReference type="STRING" id="335541.Swol_0957"/>
<evidence type="ECO:0000313" key="2">
    <source>
        <dbReference type="Proteomes" id="UP000001968"/>
    </source>
</evidence>
<dbReference type="GO" id="GO:0006508">
    <property type="term" value="P:proteolysis"/>
    <property type="evidence" value="ECO:0007669"/>
    <property type="project" value="UniProtKB-KW"/>
</dbReference>
<dbReference type="Proteomes" id="UP000001968">
    <property type="component" value="Chromosome"/>
</dbReference>
<organism evidence="1 2">
    <name type="scientific">Syntrophomonas wolfei subsp. wolfei (strain DSM 2245B / Goettingen)</name>
    <dbReference type="NCBI Taxonomy" id="335541"/>
    <lineage>
        <taxon>Bacteria</taxon>
        <taxon>Bacillati</taxon>
        <taxon>Bacillota</taxon>
        <taxon>Clostridia</taxon>
        <taxon>Eubacteriales</taxon>
        <taxon>Syntrophomonadaceae</taxon>
        <taxon>Syntrophomonas</taxon>
    </lineage>
</organism>
<dbReference type="PANTHER" id="PTHR30217:SF10">
    <property type="entry name" value="23S RRNA 5-HYDROXYCYTIDINE C2501 SYNTHASE"/>
    <property type="match status" value="1"/>
</dbReference>
<dbReference type="PANTHER" id="PTHR30217">
    <property type="entry name" value="PEPTIDASE U32 FAMILY"/>
    <property type="match status" value="1"/>
</dbReference>
<dbReference type="OrthoDB" id="9807498at2"/>
<dbReference type="HOGENOM" id="CLU_011540_4_0_9"/>
<gene>
    <name evidence="1" type="ordered locus">Swol_0957</name>
</gene>
<name>Q0AYD2_SYNWW</name>
<proteinExistence type="predicted"/>
<dbReference type="MEROPS" id="U32.003"/>
<dbReference type="GO" id="GO:0008233">
    <property type="term" value="F:peptidase activity"/>
    <property type="evidence" value="ECO:0007669"/>
    <property type="project" value="UniProtKB-KW"/>
</dbReference>
<keyword evidence="2" id="KW-1185">Reference proteome</keyword>
<dbReference type="RefSeq" id="WP_011640377.1">
    <property type="nucleotide sequence ID" value="NC_008346.1"/>
</dbReference>
<dbReference type="EMBL" id="CP000448">
    <property type="protein sequence ID" value="ABI68272.1"/>
    <property type="molecule type" value="Genomic_DNA"/>
</dbReference>
<dbReference type="eggNOG" id="COG0826">
    <property type="taxonomic scope" value="Bacteria"/>
</dbReference>
<accession>Q0AYD2</accession>